<dbReference type="Gene3D" id="3.30.230.10">
    <property type="match status" value="1"/>
</dbReference>
<keyword evidence="15" id="KW-1185">Reference proteome</keyword>
<dbReference type="GO" id="GO:0050515">
    <property type="term" value="F:4-(cytidine 5'-diphospho)-2-C-methyl-D-erythritol kinase activity"/>
    <property type="evidence" value="ECO:0007669"/>
    <property type="project" value="UniProtKB-UniRule"/>
</dbReference>
<dbReference type="SUPFAM" id="SSF54211">
    <property type="entry name" value="Ribosomal protein S5 domain 2-like"/>
    <property type="match status" value="1"/>
</dbReference>
<evidence type="ECO:0000259" key="11">
    <source>
        <dbReference type="Pfam" id="PF08544"/>
    </source>
</evidence>
<dbReference type="UniPathway" id="UPA00056">
    <property type="reaction ID" value="UER00094"/>
</dbReference>
<name>A0A328FGA6_9BACT</name>
<dbReference type="OrthoDB" id="9809438at2"/>
<dbReference type="GO" id="GO:0005524">
    <property type="term" value="F:ATP binding"/>
    <property type="evidence" value="ECO:0007669"/>
    <property type="project" value="UniProtKB-UniRule"/>
</dbReference>
<dbReference type="EMBL" id="QLNI01000002">
    <property type="protein sequence ID" value="RAM03671.1"/>
    <property type="molecule type" value="Genomic_DNA"/>
</dbReference>
<dbReference type="AlphaFoldDB" id="A0A328FGA6"/>
<evidence type="ECO:0000256" key="7">
    <source>
        <dbReference type="ARBA" id="ARBA00022840"/>
    </source>
</evidence>
<dbReference type="NCBIfam" id="TIGR00154">
    <property type="entry name" value="ispE"/>
    <property type="match status" value="1"/>
</dbReference>
<dbReference type="InterPro" id="IPR006204">
    <property type="entry name" value="GHMP_kinase_N_dom"/>
</dbReference>
<comment type="function">
    <text evidence="9">Catalyzes the phosphorylation of the position 2 hydroxy group of 4-diphosphocytidyl-2C-methyl-D-erythritol.</text>
</comment>
<comment type="similarity">
    <text evidence="1 9">Belongs to the GHMP kinase family. IspE subfamily.</text>
</comment>
<feature type="domain" description="GHMP kinase C-terminal" evidence="11">
    <location>
        <begin position="229"/>
        <end position="283"/>
    </location>
</feature>
<keyword evidence="6 9" id="KW-0418">Kinase</keyword>
<evidence type="ECO:0000256" key="9">
    <source>
        <dbReference type="HAMAP-Rule" id="MF_00061"/>
    </source>
</evidence>
<dbReference type="InterPro" id="IPR014721">
    <property type="entry name" value="Ribsml_uS5_D2-typ_fold_subgr"/>
</dbReference>
<comment type="pathway">
    <text evidence="9">Isoprenoid biosynthesis; isopentenyl diphosphate biosynthesis via DXP pathway; isopentenyl diphosphate from 1-deoxy-D-xylulose 5-phosphate: step 3/6.</text>
</comment>
<dbReference type="EMBL" id="CP036313">
    <property type="protein sequence ID" value="QBH15577.1"/>
    <property type="molecule type" value="Genomic_DNA"/>
</dbReference>
<keyword evidence="5 9" id="KW-0547">Nucleotide-binding</keyword>
<proteinExistence type="inferred from homology"/>
<gene>
    <name evidence="9 13" type="primary">ispE</name>
    <name evidence="13" type="ORF">DO021_01020</name>
    <name evidence="12" type="ORF">EYB58_11095</name>
</gene>
<reference evidence="13 14" key="1">
    <citation type="submission" date="2018-06" db="EMBL/GenBank/DDBJ databases">
        <title>Complete Genome Sequence of Desulfobacter hydrogenophilus (DSM3380).</title>
        <authorList>
            <person name="Marietou A."/>
            <person name="Schreiber L."/>
            <person name="Marshall I."/>
            <person name="Jorgensen B."/>
        </authorList>
    </citation>
    <scope>NUCLEOTIDE SEQUENCE [LARGE SCALE GENOMIC DNA]</scope>
    <source>
        <strain evidence="13 14">DSM 3380</strain>
    </source>
</reference>
<feature type="binding site" evidence="9">
    <location>
        <begin position="104"/>
        <end position="114"/>
    </location>
    <ligand>
        <name>ATP</name>
        <dbReference type="ChEBI" id="CHEBI:30616"/>
    </ligand>
</feature>
<dbReference type="PANTHER" id="PTHR43527">
    <property type="entry name" value="4-DIPHOSPHOCYTIDYL-2-C-METHYL-D-ERYTHRITOL KINASE, CHLOROPLASTIC"/>
    <property type="match status" value="1"/>
</dbReference>
<keyword evidence="7 9" id="KW-0067">ATP-binding</keyword>
<evidence type="ECO:0000256" key="4">
    <source>
        <dbReference type="ARBA" id="ARBA00022679"/>
    </source>
</evidence>
<dbReference type="Pfam" id="PF00288">
    <property type="entry name" value="GHMP_kinases_N"/>
    <property type="match status" value="1"/>
</dbReference>
<dbReference type="InterPro" id="IPR020568">
    <property type="entry name" value="Ribosomal_Su5_D2-typ_SF"/>
</dbReference>
<keyword evidence="9" id="KW-0414">Isoprene biosynthesis</keyword>
<dbReference type="PIRSF" id="PIRSF010376">
    <property type="entry name" value="IspE"/>
    <property type="match status" value="1"/>
</dbReference>
<dbReference type="PANTHER" id="PTHR43527:SF2">
    <property type="entry name" value="4-DIPHOSPHOCYTIDYL-2-C-METHYL-D-ERYTHRITOL KINASE, CHLOROPLASTIC"/>
    <property type="match status" value="1"/>
</dbReference>
<evidence type="ECO:0000313" key="12">
    <source>
        <dbReference type="EMBL" id="QBH15577.1"/>
    </source>
</evidence>
<evidence type="ECO:0000256" key="1">
    <source>
        <dbReference type="ARBA" id="ARBA00009684"/>
    </source>
</evidence>
<evidence type="ECO:0000256" key="2">
    <source>
        <dbReference type="ARBA" id="ARBA00012052"/>
    </source>
</evidence>
<comment type="catalytic activity">
    <reaction evidence="9">
        <text>4-CDP-2-C-methyl-D-erythritol + ATP = 4-CDP-2-C-methyl-D-erythritol 2-phosphate + ADP + H(+)</text>
        <dbReference type="Rhea" id="RHEA:18437"/>
        <dbReference type="ChEBI" id="CHEBI:15378"/>
        <dbReference type="ChEBI" id="CHEBI:30616"/>
        <dbReference type="ChEBI" id="CHEBI:57823"/>
        <dbReference type="ChEBI" id="CHEBI:57919"/>
        <dbReference type="ChEBI" id="CHEBI:456216"/>
        <dbReference type="EC" id="2.7.1.148"/>
    </reaction>
</comment>
<organism evidence="13 14">
    <name type="scientific">Desulfobacter hydrogenophilus</name>
    <dbReference type="NCBI Taxonomy" id="2291"/>
    <lineage>
        <taxon>Bacteria</taxon>
        <taxon>Pseudomonadati</taxon>
        <taxon>Thermodesulfobacteriota</taxon>
        <taxon>Desulfobacteria</taxon>
        <taxon>Desulfobacterales</taxon>
        <taxon>Desulfobacteraceae</taxon>
        <taxon>Desulfobacter</taxon>
    </lineage>
</organism>
<dbReference type="InterPro" id="IPR004424">
    <property type="entry name" value="IspE"/>
</dbReference>
<dbReference type="GO" id="GO:0016114">
    <property type="term" value="P:terpenoid biosynthetic process"/>
    <property type="evidence" value="ECO:0007669"/>
    <property type="project" value="UniProtKB-UniRule"/>
</dbReference>
<evidence type="ECO:0000259" key="10">
    <source>
        <dbReference type="Pfam" id="PF00288"/>
    </source>
</evidence>
<feature type="active site" evidence="9">
    <location>
        <position position="15"/>
    </location>
</feature>
<dbReference type="Proteomes" id="UP000248798">
    <property type="component" value="Unassembled WGS sequence"/>
</dbReference>
<dbReference type="HAMAP" id="MF_00061">
    <property type="entry name" value="IspE"/>
    <property type="match status" value="1"/>
</dbReference>
<feature type="domain" description="GHMP kinase N-terminal" evidence="10">
    <location>
        <begin position="71"/>
        <end position="153"/>
    </location>
</feature>
<dbReference type="Gene3D" id="3.30.70.890">
    <property type="entry name" value="GHMP kinase, C-terminal domain"/>
    <property type="match status" value="1"/>
</dbReference>
<evidence type="ECO:0000313" key="15">
    <source>
        <dbReference type="Proteomes" id="UP000293902"/>
    </source>
</evidence>
<dbReference type="Proteomes" id="UP000293902">
    <property type="component" value="Chromosome"/>
</dbReference>
<dbReference type="GO" id="GO:0019288">
    <property type="term" value="P:isopentenyl diphosphate biosynthetic process, methylerythritol 4-phosphate pathway"/>
    <property type="evidence" value="ECO:0007669"/>
    <property type="project" value="UniProtKB-UniRule"/>
</dbReference>
<dbReference type="EC" id="2.7.1.148" evidence="2 9"/>
<dbReference type="InterPro" id="IPR013750">
    <property type="entry name" value="GHMP_kinase_C_dom"/>
</dbReference>
<evidence type="ECO:0000256" key="5">
    <source>
        <dbReference type="ARBA" id="ARBA00022741"/>
    </source>
</evidence>
<evidence type="ECO:0000256" key="6">
    <source>
        <dbReference type="ARBA" id="ARBA00022777"/>
    </source>
</evidence>
<evidence type="ECO:0000313" key="13">
    <source>
        <dbReference type="EMBL" id="RAM03671.1"/>
    </source>
</evidence>
<evidence type="ECO:0000256" key="3">
    <source>
        <dbReference type="ARBA" id="ARBA00017473"/>
    </source>
</evidence>
<keyword evidence="4 9" id="KW-0808">Transferase</keyword>
<sequence>MWKPRPDQVYLSPAKINLFLYVTGRRGDGYHELFSLMAPLTLADRLEIVRSGNGIRAVCSHPDVPEDDTNLACRAAALFKSAMIEKKGDCVFHHLTIHIEKKIPVCGGLGGGSSNAACVLLALNEYSQTPFSRDELMRFGLALGADVPFFIAKGPAFASGVGEKLVPCGQMPHLSVIVVNPGVAASTVNVFRKLEFGLTFTPSYTIKPSSNALPFGKKLDGREILHNDLEGPACSLYPEIGVAKKEMALLLQRNVYMSGSGSSLFALYSDHDVAERDYEQLLRARSENMKFVFLSRIGSLDG</sequence>
<evidence type="ECO:0000256" key="8">
    <source>
        <dbReference type="ARBA" id="ARBA00032554"/>
    </source>
</evidence>
<evidence type="ECO:0000313" key="14">
    <source>
        <dbReference type="Proteomes" id="UP000248798"/>
    </source>
</evidence>
<dbReference type="InterPro" id="IPR036554">
    <property type="entry name" value="GHMP_kinase_C_sf"/>
</dbReference>
<dbReference type="Pfam" id="PF08544">
    <property type="entry name" value="GHMP_kinases_C"/>
    <property type="match status" value="1"/>
</dbReference>
<protein>
    <recommendedName>
        <fullName evidence="3 9">4-diphosphocytidyl-2-C-methyl-D-erythritol kinase</fullName>
        <shortName evidence="9">CMK</shortName>
        <ecNumber evidence="2 9">2.7.1.148</ecNumber>
    </recommendedName>
    <alternativeName>
        <fullName evidence="8 9">4-(cytidine-5'-diphospho)-2-C-methyl-D-erythritol kinase</fullName>
    </alternativeName>
</protein>
<reference evidence="12 15" key="2">
    <citation type="submission" date="2019-02" db="EMBL/GenBank/DDBJ databases">
        <title>Complete genome sequence of Desulfobacter hydrogenophilus AcRS1.</title>
        <authorList>
            <person name="Marietou A."/>
            <person name="Lund M.B."/>
            <person name="Marshall I.P.G."/>
            <person name="Schreiber L."/>
            <person name="Jorgensen B."/>
        </authorList>
    </citation>
    <scope>NUCLEOTIDE SEQUENCE [LARGE SCALE GENOMIC DNA]</scope>
    <source>
        <strain evidence="12 15">AcRS1</strain>
    </source>
</reference>
<feature type="active site" evidence="9">
    <location>
        <position position="146"/>
    </location>
</feature>
<dbReference type="SUPFAM" id="SSF55060">
    <property type="entry name" value="GHMP Kinase, C-terminal domain"/>
    <property type="match status" value="1"/>
</dbReference>
<accession>A0A328FGA6</accession>